<dbReference type="Gene3D" id="1.10.20.10">
    <property type="entry name" value="Histone, subunit A"/>
    <property type="match status" value="1"/>
</dbReference>
<dbReference type="GO" id="GO:0006338">
    <property type="term" value="P:chromatin remodeling"/>
    <property type="evidence" value="ECO:0007669"/>
    <property type="project" value="TreeGrafter"/>
</dbReference>
<feature type="domain" description="Transcription factor CBF/NF-Y/archaeal histone" evidence="13">
    <location>
        <begin position="20"/>
        <end position="80"/>
    </location>
</feature>
<dbReference type="Ensembl" id="ENSCVAT00000026148.1">
    <property type="protein sequence ID" value="ENSCVAP00000017468.1"/>
    <property type="gene ID" value="ENSCVAG00000020564.1"/>
</dbReference>
<dbReference type="SUPFAM" id="SSF47113">
    <property type="entry name" value="Histone-fold"/>
    <property type="match status" value="1"/>
</dbReference>
<comment type="subcellular location">
    <subcellularLocation>
        <location evidence="1">Nucleus</location>
    </subcellularLocation>
</comment>
<evidence type="ECO:0000313" key="15">
    <source>
        <dbReference type="Proteomes" id="UP000265020"/>
    </source>
</evidence>
<keyword evidence="5" id="KW-0007">Acetylation</keyword>
<dbReference type="CDD" id="cd22924">
    <property type="entry name" value="HFD_CHRAC1-like"/>
    <property type="match status" value="1"/>
</dbReference>
<evidence type="ECO:0000256" key="4">
    <source>
        <dbReference type="ARBA" id="ARBA00022695"/>
    </source>
</evidence>
<evidence type="ECO:0000256" key="12">
    <source>
        <dbReference type="ARBA" id="ARBA00083235"/>
    </source>
</evidence>
<keyword evidence="2" id="KW-0597">Phosphoprotein</keyword>
<evidence type="ECO:0000256" key="2">
    <source>
        <dbReference type="ARBA" id="ARBA00022553"/>
    </source>
</evidence>
<comment type="subunit">
    <text evidence="10">Heterodimer with POLE3; binds to DNA. Component of the CHRAC ISWI chromatin remodeling complex at least composed of SMARCA5/SNF2H, BAZ1A/ACF1, CHRAC1 and POLE3; the complex preferentially binds DNA through the CHRAC1-POLE3 heterodimer and possesses ATP-dependent nucleosome-remodeling activity. Within the complex, the heterodimer with POLE3 interacts with SMARCA5/SNF2H; the interaction is direct and enhances nucleosome sliding activity by the SMARCA5/SNF2H and BAZ1A/ACF1 interaction. Within the complex, the heterodimer with POLE3 interacts with BAZ1A/ACF1; the interactions are direct.</text>
</comment>
<keyword evidence="15" id="KW-1185">Reference proteome</keyword>
<name>A0A3Q2DEU9_CYPVA</name>
<dbReference type="GO" id="GO:0008623">
    <property type="term" value="C:CHRAC"/>
    <property type="evidence" value="ECO:0007669"/>
    <property type="project" value="TreeGrafter"/>
</dbReference>
<proteinExistence type="predicted"/>
<evidence type="ECO:0000256" key="7">
    <source>
        <dbReference type="ARBA" id="ARBA00023125"/>
    </source>
</evidence>
<evidence type="ECO:0000256" key="1">
    <source>
        <dbReference type="ARBA" id="ARBA00004123"/>
    </source>
</evidence>
<dbReference type="GO" id="GO:0003677">
    <property type="term" value="F:DNA binding"/>
    <property type="evidence" value="ECO:0007669"/>
    <property type="project" value="UniProtKB-KW"/>
</dbReference>
<organism evidence="14 15">
    <name type="scientific">Cyprinodon variegatus</name>
    <name type="common">Sheepshead minnow</name>
    <dbReference type="NCBI Taxonomy" id="28743"/>
    <lineage>
        <taxon>Eukaryota</taxon>
        <taxon>Metazoa</taxon>
        <taxon>Chordata</taxon>
        <taxon>Craniata</taxon>
        <taxon>Vertebrata</taxon>
        <taxon>Euteleostomi</taxon>
        <taxon>Actinopterygii</taxon>
        <taxon>Neopterygii</taxon>
        <taxon>Teleostei</taxon>
        <taxon>Neoteleostei</taxon>
        <taxon>Acanthomorphata</taxon>
        <taxon>Ovalentaria</taxon>
        <taxon>Atherinomorphae</taxon>
        <taxon>Cyprinodontiformes</taxon>
        <taxon>Cyprinodontidae</taxon>
        <taxon>Cyprinodon</taxon>
    </lineage>
</organism>
<evidence type="ECO:0000256" key="10">
    <source>
        <dbReference type="ARBA" id="ARBA00062516"/>
    </source>
</evidence>
<dbReference type="STRING" id="28743.ENSCVAP00000017468"/>
<dbReference type="GO" id="GO:0006261">
    <property type="term" value="P:DNA-templated DNA replication"/>
    <property type="evidence" value="ECO:0007669"/>
    <property type="project" value="TreeGrafter"/>
</dbReference>
<sequence>MSQAKPDKDSQASEAKKAISLPISRVKLIMKSSPDVSSINQDALFLTTKATELFVQHLALTSFNNGSGREANTLDYSDLAKTAEETDTFHFLTERKTQSPWFAPSPSPSDGLTGCPGPPLWLAGCRISSFPPPRSGQTQPAALPCSAGQADGTLQTPQDLLCFPSTLETMVVTRTAGCN</sequence>
<dbReference type="InterPro" id="IPR050568">
    <property type="entry name" value="Transcr_DNA_Rep_Reg"/>
</dbReference>
<keyword evidence="7" id="KW-0238">DNA-binding</keyword>
<dbReference type="GO" id="GO:0016779">
    <property type="term" value="F:nucleotidyltransferase activity"/>
    <property type="evidence" value="ECO:0007669"/>
    <property type="project" value="UniProtKB-KW"/>
</dbReference>
<reference evidence="14" key="1">
    <citation type="submission" date="2025-08" db="UniProtKB">
        <authorList>
            <consortium name="Ensembl"/>
        </authorList>
    </citation>
    <scope>IDENTIFICATION</scope>
</reference>
<accession>A0A3Q2DEU9</accession>
<dbReference type="InterPro" id="IPR009072">
    <property type="entry name" value="Histone-fold"/>
</dbReference>
<comment type="function">
    <text evidence="9">Forms a complex with DNA polymerase epsilon subunit POLE3 and binds naked DNA, which is then incorporated into chromatin, aided by the nucleosome remodeling activity of ISWI/SNF2H and ACF1. Does not enhance nucleosome sliding activity of the ACF-5 ISWI chromatin remodeling complex.</text>
</comment>
<evidence type="ECO:0000256" key="11">
    <source>
        <dbReference type="ARBA" id="ARBA00071805"/>
    </source>
</evidence>
<evidence type="ECO:0000256" key="9">
    <source>
        <dbReference type="ARBA" id="ARBA00059032"/>
    </source>
</evidence>
<dbReference type="PANTHER" id="PTHR10252:SF54">
    <property type="entry name" value="CHROMATIN ACCESSIBILITY COMPLEX PROTEIN 1"/>
    <property type="match status" value="1"/>
</dbReference>
<reference evidence="14" key="2">
    <citation type="submission" date="2025-09" db="UniProtKB">
        <authorList>
            <consortium name="Ensembl"/>
        </authorList>
    </citation>
    <scope>IDENTIFICATION</scope>
</reference>
<dbReference type="Pfam" id="PF00808">
    <property type="entry name" value="CBFD_NFYB_HMF"/>
    <property type="match status" value="1"/>
</dbReference>
<evidence type="ECO:0000256" key="8">
    <source>
        <dbReference type="ARBA" id="ARBA00023242"/>
    </source>
</evidence>
<evidence type="ECO:0000313" key="14">
    <source>
        <dbReference type="Ensembl" id="ENSCVAP00000017468.1"/>
    </source>
</evidence>
<dbReference type="GeneTree" id="ENSGT00940000166127"/>
<protein>
    <recommendedName>
        <fullName evidence="11">Chromatin accessibility complex protein 1</fullName>
    </recommendedName>
    <alternativeName>
        <fullName evidence="12">DNA polymerase epsilon subunit p15</fullName>
    </alternativeName>
</protein>
<dbReference type="Proteomes" id="UP000265020">
    <property type="component" value="Unassembled WGS sequence"/>
</dbReference>
<dbReference type="FunFam" id="1.10.20.10:FF:000048">
    <property type="entry name" value="Chromatin accessibility complex subunit 1"/>
    <property type="match status" value="1"/>
</dbReference>
<dbReference type="GO" id="GO:0046982">
    <property type="term" value="F:protein heterodimerization activity"/>
    <property type="evidence" value="ECO:0007669"/>
    <property type="project" value="InterPro"/>
</dbReference>
<evidence type="ECO:0000256" key="6">
    <source>
        <dbReference type="ARBA" id="ARBA00023054"/>
    </source>
</evidence>
<keyword evidence="3" id="KW-0808">Transferase</keyword>
<dbReference type="InterPro" id="IPR003958">
    <property type="entry name" value="CBFA_NFYB_domain"/>
</dbReference>
<keyword evidence="6" id="KW-0175">Coiled coil</keyword>
<dbReference type="AlphaFoldDB" id="A0A3Q2DEU9"/>
<evidence type="ECO:0000259" key="13">
    <source>
        <dbReference type="Pfam" id="PF00808"/>
    </source>
</evidence>
<evidence type="ECO:0000256" key="5">
    <source>
        <dbReference type="ARBA" id="ARBA00022990"/>
    </source>
</evidence>
<dbReference type="PANTHER" id="PTHR10252">
    <property type="entry name" value="HISTONE-LIKE TRANSCRIPTION FACTOR CCAAT-RELATED"/>
    <property type="match status" value="1"/>
</dbReference>
<keyword evidence="8" id="KW-0539">Nucleus</keyword>
<evidence type="ECO:0000256" key="3">
    <source>
        <dbReference type="ARBA" id="ARBA00022679"/>
    </source>
</evidence>
<keyword evidence="4" id="KW-0548">Nucleotidyltransferase</keyword>